<proteinExistence type="predicted"/>
<evidence type="ECO:0000313" key="3">
    <source>
        <dbReference type="EMBL" id="SDH69083.1"/>
    </source>
</evidence>
<accession>A0A1G8EGN1</accession>
<dbReference type="AlphaFoldDB" id="A0A1G8EGN1"/>
<feature type="domain" description="PepSY" evidence="2">
    <location>
        <begin position="110"/>
        <end position="166"/>
    </location>
</feature>
<dbReference type="Pfam" id="PF03413">
    <property type="entry name" value="PepSY"/>
    <property type="match status" value="2"/>
</dbReference>
<dbReference type="Proteomes" id="UP000199163">
    <property type="component" value="Unassembled WGS sequence"/>
</dbReference>
<feature type="signal peptide" evidence="1">
    <location>
        <begin position="1"/>
        <end position="24"/>
    </location>
</feature>
<dbReference type="RefSeq" id="WP_091273235.1">
    <property type="nucleotide sequence ID" value="NZ_FNDK01000009.1"/>
</dbReference>
<organism evidence="3 4">
    <name type="scientific">Alteribacillus persepolensis</name>
    <dbReference type="NCBI Taxonomy" id="568899"/>
    <lineage>
        <taxon>Bacteria</taxon>
        <taxon>Bacillati</taxon>
        <taxon>Bacillota</taxon>
        <taxon>Bacilli</taxon>
        <taxon>Bacillales</taxon>
        <taxon>Bacillaceae</taxon>
        <taxon>Alteribacillus</taxon>
    </lineage>
</organism>
<dbReference type="InterPro" id="IPR025711">
    <property type="entry name" value="PepSY"/>
</dbReference>
<gene>
    <name evidence="3" type="ORF">SAMN05192534_10991</name>
</gene>
<reference evidence="3 4" key="1">
    <citation type="submission" date="2016-10" db="EMBL/GenBank/DDBJ databases">
        <authorList>
            <person name="de Groot N.N."/>
        </authorList>
    </citation>
    <scope>NUCLEOTIDE SEQUENCE [LARGE SCALE GENOMIC DNA]</scope>
    <source>
        <strain evidence="3 4">DSM 21632</strain>
    </source>
</reference>
<name>A0A1G8EGN1_9BACI</name>
<feature type="chain" id="PRO_5011569093" evidence="1">
    <location>
        <begin position="25"/>
        <end position="170"/>
    </location>
</feature>
<keyword evidence="1" id="KW-0732">Signal</keyword>
<evidence type="ECO:0000313" key="4">
    <source>
        <dbReference type="Proteomes" id="UP000199163"/>
    </source>
</evidence>
<sequence length="170" mass="18554">MKKLVMATACIGTLGLGVTGAALASGGVSSHQQGDTLSIEEAKEAAQKQYPGTVTEVERETDDGSLFYEIEMVGDEYEYELEIHANTGEVHLDEKEKRESSDDYSNGFTVSMEEAKQIAVDEVGGVIEEIERDKDDGLTYYEIELNTDKGEAEVEVDGHTGDVIEVSYDD</sequence>
<evidence type="ECO:0000256" key="1">
    <source>
        <dbReference type="SAM" id="SignalP"/>
    </source>
</evidence>
<dbReference type="Gene3D" id="3.10.450.40">
    <property type="match status" value="2"/>
</dbReference>
<dbReference type="OrthoDB" id="5361545at2"/>
<dbReference type="STRING" id="568899.SAMN05192534_10991"/>
<dbReference type="EMBL" id="FNDK01000009">
    <property type="protein sequence ID" value="SDH69083.1"/>
    <property type="molecule type" value="Genomic_DNA"/>
</dbReference>
<keyword evidence="4" id="KW-1185">Reference proteome</keyword>
<feature type="domain" description="PepSY" evidence="2">
    <location>
        <begin position="37"/>
        <end position="90"/>
    </location>
</feature>
<protein>
    <submittedName>
        <fullName evidence="3">Uncharacterized membrane protein YkoI</fullName>
    </submittedName>
</protein>
<evidence type="ECO:0000259" key="2">
    <source>
        <dbReference type="Pfam" id="PF03413"/>
    </source>
</evidence>